<dbReference type="GO" id="GO:0016746">
    <property type="term" value="F:acyltransferase activity"/>
    <property type="evidence" value="ECO:0007669"/>
    <property type="project" value="UniProtKB-KW"/>
</dbReference>
<keyword evidence="2" id="KW-0012">Acyltransferase</keyword>
<proteinExistence type="predicted"/>
<dbReference type="SUPFAM" id="SSF53659">
    <property type="entry name" value="Isocitrate/Isopropylmalate dehydrogenase-like"/>
    <property type="match status" value="1"/>
</dbReference>
<dbReference type="CDD" id="cd03449">
    <property type="entry name" value="R_hydratase"/>
    <property type="match status" value="1"/>
</dbReference>
<evidence type="ECO:0000313" key="5">
    <source>
        <dbReference type="Proteomes" id="UP000439113"/>
    </source>
</evidence>
<dbReference type="SUPFAM" id="SSF54637">
    <property type="entry name" value="Thioesterase/thiol ester dehydrase-isomerase"/>
    <property type="match status" value="1"/>
</dbReference>
<dbReference type="NCBIfam" id="NF006045">
    <property type="entry name" value="PRK08190.1"/>
    <property type="match status" value="1"/>
</dbReference>
<dbReference type="PANTHER" id="PTHR43356">
    <property type="entry name" value="PHOSPHATE ACETYLTRANSFERASE"/>
    <property type="match status" value="1"/>
</dbReference>
<evidence type="ECO:0000259" key="3">
    <source>
        <dbReference type="Pfam" id="PF01515"/>
    </source>
</evidence>
<protein>
    <submittedName>
        <fullName evidence="4">Bifunctional enoyl-CoA hydratase/phosphate acetyltransferase</fullName>
    </submittedName>
</protein>
<gene>
    <name evidence="4" type="ORF">GJ654_14120</name>
</gene>
<name>A0A6N8DNF0_RHOAC</name>
<accession>A0A6N8DNF0</accession>
<dbReference type="PANTHER" id="PTHR43356:SF2">
    <property type="entry name" value="PHOSPHATE ACETYLTRANSFERASE"/>
    <property type="match status" value="1"/>
</dbReference>
<dbReference type="InterPro" id="IPR029069">
    <property type="entry name" value="HotDog_dom_sf"/>
</dbReference>
<evidence type="ECO:0000256" key="2">
    <source>
        <dbReference type="ARBA" id="ARBA00023315"/>
    </source>
</evidence>
<evidence type="ECO:0000256" key="1">
    <source>
        <dbReference type="ARBA" id="ARBA00022679"/>
    </source>
</evidence>
<sequence length="480" mass="51015">MIVQNRASQAKRANTIWSQLKVGDTATIDRVCAQRDLLLFAHMSGNRNPLMLPSEEDKAAGSEPIAPSMWVGSLISTVLGNILPGPGTLYRSQTFEFAKRVHIGDRLRVTVTCREKREEPVALFETVITDVKGESVCKGMAVVEAPLTRVEIEPRDLPTLILEENEQFPHLVALAAQLPRLKTAVVCPENHASLNGPLLAFEKGLIEPIFIGDPEKIAAAAKALGADISAFQLVEESNHRLAADKAVAMVRAGEAGAVMKGDLHSDDLLAAVVKKEGGLRTGRRISHVFVIDTPTMDNLLFVSDAAINIAPDLMTKVDIVQNAIDLALACGEEARVGVLSAVEVINPAIVSTLDAAILSKMAERGQITGGVVDGPLAMDNAIDMDAARTKGIASLVAGHANVLIAPNLESGNMLAKELTFVGHAEAAGLVVGASAPVMLTSRADNDKARLVSCALAQLYKYWRDNGKPFTGVNGEKLAAE</sequence>
<dbReference type="InterPro" id="IPR002505">
    <property type="entry name" value="PTA_PTB"/>
</dbReference>
<dbReference type="Pfam" id="PF01515">
    <property type="entry name" value="PTA_PTB"/>
    <property type="match status" value="1"/>
</dbReference>
<dbReference type="InterPro" id="IPR050500">
    <property type="entry name" value="Phos_Acetyltrans/Butyryltrans"/>
</dbReference>
<reference evidence="4 5" key="1">
    <citation type="submission" date="2019-11" db="EMBL/GenBank/DDBJ databases">
        <title>Whole-genome sequence of a Rhodoblastus acidophilus DSM 142.</title>
        <authorList>
            <person name="Kyndt J.A."/>
            <person name="Meyer T.E."/>
        </authorList>
    </citation>
    <scope>NUCLEOTIDE SEQUENCE [LARGE SCALE GENOMIC DNA]</scope>
    <source>
        <strain evidence="4 5">DSM 142</strain>
    </source>
</reference>
<keyword evidence="1 4" id="KW-0808">Transferase</keyword>
<feature type="domain" description="Phosphate acetyl/butaryl transferase" evidence="3">
    <location>
        <begin position="243"/>
        <end position="455"/>
    </location>
</feature>
<comment type="caution">
    <text evidence="4">The sequence shown here is derived from an EMBL/GenBank/DDBJ whole genome shotgun (WGS) entry which is preliminary data.</text>
</comment>
<evidence type="ECO:0000313" key="4">
    <source>
        <dbReference type="EMBL" id="MTV32122.1"/>
    </source>
</evidence>
<dbReference type="AlphaFoldDB" id="A0A6N8DNF0"/>
<dbReference type="Gene3D" id="3.40.718.10">
    <property type="entry name" value="Isopropylmalate Dehydrogenase"/>
    <property type="match status" value="1"/>
</dbReference>
<dbReference type="Proteomes" id="UP000439113">
    <property type="component" value="Unassembled WGS sequence"/>
</dbReference>
<dbReference type="Gene3D" id="3.10.129.10">
    <property type="entry name" value="Hotdog Thioesterase"/>
    <property type="match status" value="1"/>
</dbReference>
<dbReference type="OrthoDB" id="9800237at2"/>
<dbReference type="EMBL" id="WNKS01000013">
    <property type="protein sequence ID" value="MTV32122.1"/>
    <property type="molecule type" value="Genomic_DNA"/>
</dbReference>
<dbReference type="RefSeq" id="WP_155446811.1">
    <property type="nucleotide sequence ID" value="NZ_JAOQNR010000014.1"/>
</dbReference>
<organism evidence="4 5">
    <name type="scientific">Rhodoblastus acidophilus</name>
    <name type="common">Rhodopseudomonas acidophila</name>
    <dbReference type="NCBI Taxonomy" id="1074"/>
    <lineage>
        <taxon>Bacteria</taxon>
        <taxon>Pseudomonadati</taxon>
        <taxon>Pseudomonadota</taxon>
        <taxon>Alphaproteobacteria</taxon>
        <taxon>Hyphomicrobiales</taxon>
        <taxon>Rhodoblastaceae</taxon>
        <taxon>Rhodoblastus</taxon>
    </lineage>
</organism>